<protein>
    <submittedName>
        <fullName evidence="2">NAD(P)H-binding protein</fullName>
    </submittedName>
</protein>
<evidence type="ECO:0000259" key="1">
    <source>
        <dbReference type="Pfam" id="PF13460"/>
    </source>
</evidence>
<dbReference type="InterPro" id="IPR016040">
    <property type="entry name" value="NAD(P)-bd_dom"/>
</dbReference>
<dbReference type="Pfam" id="PF13460">
    <property type="entry name" value="NAD_binding_10"/>
    <property type="match status" value="1"/>
</dbReference>
<reference evidence="2" key="1">
    <citation type="submission" date="2024-07" db="EMBL/GenBank/DDBJ databases">
        <authorList>
            <person name="Yu S.T."/>
        </authorList>
    </citation>
    <scope>NUCLEOTIDE SEQUENCE</scope>
    <source>
        <strain evidence="2">R35</strain>
    </source>
</reference>
<dbReference type="RefSeq" id="WP_369263454.1">
    <property type="nucleotide sequence ID" value="NZ_CP163440.1"/>
</dbReference>
<dbReference type="PANTHER" id="PTHR43162:SF1">
    <property type="entry name" value="PRESTALK A DIFFERENTIATION PROTEIN A"/>
    <property type="match status" value="1"/>
</dbReference>
<evidence type="ECO:0000313" key="2">
    <source>
        <dbReference type="EMBL" id="XDQ66447.1"/>
    </source>
</evidence>
<sequence>MRGMILVTGATGTIGSELLRQLAARGEKARALTRDPARARVPAGVEVVRGDYHEPASVEAAMSGASALFAVGVLGPGDADADAALVAAARAAGVRRVVKLSAIGTGDPALGPVSNWHLGGEQAVQASGLEWTVLRPSSFASNTLSWAAAIHSGDPVPNMTGTGTQGVIDPRDVSEVAAEALLAPGHTGRVYTLTGPELLTTADQAATLAEVLGRPVATVDVPPDALRAQFLEAGISETYAESVLAGTAYVRRGGNAVVTEDVRQVLGRAPRTYAQWAHDHAEAFARD</sequence>
<feature type="domain" description="NAD(P)-binding" evidence="1">
    <location>
        <begin position="9"/>
        <end position="183"/>
    </location>
</feature>
<gene>
    <name evidence="2" type="ORF">AB5J50_39390</name>
</gene>
<dbReference type="AlphaFoldDB" id="A0AB39SE13"/>
<dbReference type="InterPro" id="IPR051604">
    <property type="entry name" value="Ergot_Alk_Oxidoreductase"/>
</dbReference>
<organism evidence="2">
    <name type="scientific">Streptomyces sp. R35</name>
    <dbReference type="NCBI Taxonomy" id="3238630"/>
    <lineage>
        <taxon>Bacteria</taxon>
        <taxon>Bacillati</taxon>
        <taxon>Actinomycetota</taxon>
        <taxon>Actinomycetes</taxon>
        <taxon>Kitasatosporales</taxon>
        <taxon>Streptomycetaceae</taxon>
        <taxon>Streptomyces</taxon>
    </lineage>
</organism>
<dbReference type="InterPro" id="IPR036291">
    <property type="entry name" value="NAD(P)-bd_dom_sf"/>
</dbReference>
<name>A0AB39SE13_9ACTN</name>
<dbReference type="SUPFAM" id="SSF51735">
    <property type="entry name" value="NAD(P)-binding Rossmann-fold domains"/>
    <property type="match status" value="1"/>
</dbReference>
<dbReference type="PANTHER" id="PTHR43162">
    <property type="match status" value="1"/>
</dbReference>
<dbReference type="Gene3D" id="3.90.25.10">
    <property type="entry name" value="UDP-galactose 4-epimerase, domain 1"/>
    <property type="match status" value="1"/>
</dbReference>
<dbReference type="Gene3D" id="3.40.50.720">
    <property type="entry name" value="NAD(P)-binding Rossmann-like Domain"/>
    <property type="match status" value="1"/>
</dbReference>
<proteinExistence type="predicted"/>
<dbReference type="EMBL" id="CP163440">
    <property type="protein sequence ID" value="XDQ66447.1"/>
    <property type="molecule type" value="Genomic_DNA"/>
</dbReference>
<accession>A0AB39SE13</accession>